<dbReference type="AlphaFoldDB" id="A0A0A8ZYD3"/>
<organism evidence="1">
    <name type="scientific">Arundo donax</name>
    <name type="common">Giant reed</name>
    <name type="synonym">Donax arundinaceus</name>
    <dbReference type="NCBI Taxonomy" id="35708"/>
    <lineage>
        <taxon>Eukaryota</taxon>
        <taxon>Viridiplantae</taxon>
        <taxon>Streptophyta</taxon>
        <taxon>Embryophyta</taxon>
        <taxon>Tracheophyta</taxon>
        <taxon>Spermatophyta</taxon>
        <taxon>Magnoliopsida</taxon>
        <taxon>Liliopsida</taxon>
        <taxon>Poales</taxon>
        <taxon>Poaceae</taxon>
        <taxon>PACMAD clade</taxon>
        <taxon>Arundinoideae</taxon>
        <taxon>Arundineae</taxon>
        <taxon>Arundo</taxon>
    </lineage>
</organism>
<protein>
    <submittedName>
        <fullName evidence="1">Uncharacterized protein</fullName>
    </submittedName>
</protein>
<sequence>MQLFPSNSLINCLSVEVLTVMYRHMACVPSSVNWSVCMELKRYLMRQGVASSSSETIALLNHLIPKHFKSINTTYMYTFSIKIYTGKENSQSYLQK</sequence>
<accession>A0A0A8ZYD3</accession>
<name>A0A0A8ZYD3_ARUDO</name>
<dbReference type="EMBL" id="GBRH01258098">
    <property type="protein sequence ID" value="JAD39797.1"/>
    <property type="molecule type" value="Transcribed_RNA"/>
</dbReference>
<reference evidence="1" key="2">
    <citation type="journal article" date="2015" name="Data Brief">
        <title>Shoot transcriptome of the giant reed, Arundo donax.</title>
        <authorList>
            <person name="Barrero R.A."/>
            <person name="Guerrero F.D."/>
            <person name="Moolhuijzen P."/>
            <person name="Goolsby J.A."/>
            <person name="Tidwell J."/>
            <person name="Bellgard S.E."/>
            <person name="Bellgard M.I."/>
        </authorList>
    </citation>
    <scope>NUCLEOTIDE SEQUENCE</scope>
    <source>
        <tissue evidence="1">Shoot tissue taken approximately 20 cm above the soil surface</tissue>
    </source>
</reference>
<evidence type="ECO:0000313" key="1">
    <source>
        <dbReference type="EMBL" id="JAD39797.1"/>
    </source>
</evidence>
<proteinExistence type="predicted"/>
<reference evidence="1" key="1">
    <citation type="submission" date="2014-09" db="EMBL/GenBank/DDBJ databases">
        <authorList>
            <person name="Magalhaes I.L.F."/>
            <person name="Oliveira U."/>
            <person name="Santos F.R."/>
            <person name="Vidigal T.H.D.A."/>
            <person name="Brescovit A.D."/>
            <person name="Santos A.J."/>
        </authorList>
    </citation>
    <scope>NUCLEOTIDE SEQUENCE</scope>
    <source>
        <tissue evidence="1">Shoot tissue taken approximately 20 cm above the soil surface</tissue>
    </source>
</reference>